<dbReference type="PROSITE" id="PS52004">
    <property type="entry name" value="KS3_2"/>
    <property type="match status" value="1"/>
</dbReference>
<dbReference type="EMBL" id="BAAAEW010000004">
    <property type="protein sequence ID" value="GAA0743369.1"/>
    <property type="molecule type" value="Genomic_DNA"/>
</dbReference>
<feature type="chain" id="PRO_5046136976" description="Nodulation protein E" evidence="14">
    <location>
        <begin position="26"/>
        <end position="418"/>
    </location>
</feature>
<dbReference type="CDD" id="cd00834">
    <property type="entry name" value="KAS_I_II"/>
    <property type="match status" value="1"/>
</dbReference>
<feature type="domain" description="Ketosynthase family 3 (KS3)" evidence="15">
    <location>
        <begin position="2"/>
        <end position="415"/>
    </location>
</feature>
<evidence type="ECO:0000256" key="10">
    <source>
        <dbReference type="ARBA" id="ARBA00037576"/>
    </source>
</evidence>
<evidence type="ECO:0000256" key="2">
    <source>
        <dbReference type="ARBA" id="ARBA00008467"/>
    </source>
</evidence>
<keyword evidence="5" id="KW-0997">Cell inner membrane</keyword>
<dbReference type="Gene3D" id="3.40.47.10">
    <property type="match status" value="1"/>
</dbReference>
<evidence type="ECO:0000256" key="11">
    <source>
        <dbReference type="ARBA" id="ARBA00039445"/>
    </source>
</evidence>
<keyword evidence="17" id="KW-1185">Reference proteome</keyword>
<keyword evidence="9" id="KW-0472">Membrane</keyword>
<dbReference type="PANTHER" id="PTHR11712">
    <property type="entry name" value="POLYKETIDE SYNTHASE-RELATED"/>
    <property type="match status" value="1"/>
</dbReference>
<dbReference type="NCBIfam" id="NF005589">
    <property type="entry name" value="PRK07314.1"/>
    <property type="match status" value="1"/>
</dbReference>
<dbReference type="SMART" id="SM00825">
    <property type="entry name" value="PKS_KS"/>
    <property type="match status" value="1"/>
</dbReference>
<dbReference type="InterPro" id="IPR014031">
    <property type="entry name" value="Ketoacyl_synth_C"/>
</dbReference>
<dbReference type="Pfam" id="PF02801">
    <property type="entry name" value="Ketoacyl-synt_C"/>
    <property type="match status" value="1"/>
</dbReference>
<organism evidence="16 17">
    <name type="scientific">Ideonella azotifigens</name>
    <dbReference type="NCBI Taxonomy" id="513160"/>
    <lineage>
        <taxon>Bacteria</taxon>
        <taxon>Pseudomonadati</taxon>
        <taxon>Pseudomonadota</taxon>
        <taxon>Betaproteobacteria</taxon>
        <taxon>Burkholderiales</taxon>
        <taxon>Sphaerotilaceae</taxon>
        <taxon>Ideonella</taxon>
    </lineage>
</organism>
<reference evidence="16 17" key="1">
    <citation type="journal article" date="2019" name="Int. J. Syst. Evol. Microbiol.">
        <title>The Global Catalogue of Microorganisms (GCM) 10K type strain sequencing project: providing services to taxonomists for standard genome sequencing and annotation.</title>
        <authorList>
            <consortium name="The Broad Institute Genomics Platform"/>
            <consortium name="The Broad Institute Genome Sequencing Center for Infectious Disease"/>
            <person name="Wu L."/>
            <person name="Ma J."/>
        </authorList>
    </citation>
    <scope>NUCLEOTIDE SEQUENCE [LARGE SCALE GENOMIC DNA]</scope>
    <source>
        <strain evidence="16 17">JCM 15503</strain>
    </source>
</reference>
<dbReference type="InterPro" id="IPR016039">
    <property type="entry name" value="Thiolase-like"/>
</dbReference>
<protein>
    <recommendedName>
        <fullName evidence="11">Nodulation protein E</fullName>
    </recommendedName>
    <alternativeName>
        <fullName evidence="12">Host-specificity of nodulation protein B</fullName>
    </alternativeName>
</protein>
<comment type="subcellular location">
    <subcellularLocation>
        <location evidence="1">Cell inner membrane</location>
    </subcellularLocation>
</comment>
<dbReference type="SUPFAM" id="SSF53901">
    <property type="entry name" value="Thiolase-like"/>
    <property type="match status" value="2"/>
</dbReference>
<evidence type="ECO:0000256" key="9">
    <source>
        <dbReference type="ARBA" id="ARBA00023136"/>
    </source>
</evidence>
<keyword evidence="14" id="KW-0732">Signal</keyword>
<evidence type="ECO:0000256" key="8">
    <source>
        <dbReference type="ARBA" id="ARBA00022989"/>
    </source>
</evidence>
<evidence type="ECO:0000256" key="12">
    <source>
        <dbReference type="ARBA" id="ARBA00041756"/>
    </source>
</evidence>
<keyword evidence="7" id="KW-0812">Transmembrane</keyword>
<comment type="caution">
    <text evidence="16">The sequence shown here is derived from an EMBL/GenBank/DDBJ whole genome shotgun (WGS) entry which is preliminary data.</text>
</comment>
<evidence type="ECO:0000256" key="4">
    <source>
        <dbReference type="ARBA" id="ARBA00022475"/>
    </source>
</evidence>
<dbReference type="InterPro" id="IPR000794">
    <property type="entry name" value="Beta-ketoacyl_synthase"/>
</dbReference>
<dbReference type="InterPro" id="IPR020841">
    <property type="entry name" value="PKS_Beta-ketoAc_synthase_dom"/>
</dbReference>
<evidence type="ECO:0000256" key="13">
    <source>
        <dbReference type="RuleBase" id="RU003694"/>
    </source>
</evidence>
<evidence type="ECO:0000256" key="5">
    <source>
        <dbReference type="ARBA" id="ARBA00022519"/>
    </source>
</evidence>
<dbReference type="PANTHER" id="PTHR11712:SF352">
    <property type="entry name" value="3-OXOACYL-[ACYL-CARRIER-PROTEIN] SYNTHASE"/>
    <property type="match status" value="1"/>
</dbReference>
<evidence type="ECO:0000256" key="14">
    <source>
        <dbReference type="SAM" id="SignalP"/>
    </source>
</evidence>
<keyword evidence="4" id="KW-1003">Cell membrane</keyword>
<sequence>MRRAVAITGLGAVTPLGLDFASSMAALLAGQSGVRAAPAPILAAAPTAIAASVPEGFAARIAPAEAGYDRVTLLGLAAAREAVANAGLAPDDAQRERIGVFTGIGMGGLLTLETTMRDVEAKKAQRGPNGPILVHPFTVPRMMPNALCAWLAIELGLHGPTQSYSVACASSAVALGEAMRCIAHGYADAIVVIGAEALLSPGSYAAWQALRVLATPDAEDPARSHKAFDLKRSGFVLGEGSAALVLEAEDFARRRGARMHARLAGYGNSTDAQHITKPSRPGQAAAMRDALRDAGLPADAVGYVNAHGTATPLGDLVESQAIHDAFGAHASHLAVSATKSMHGHLIGAGGALEFAISVHALASGSIPPTANLSEQDPGCALDVVPGSARHGQQLDAVMSNSFAFGGSNVSLIATRADA</sequence>
<evidence type="ECO:0000256" key="3">
    <source>
        <dbReference type="ARBA" id="ARBA00022458"/>
    </source>
</evidence>
<feature type="signal peptide" evidence="14">
    <location>
        <begin position="1"/>
        <end position="25"/>
    </location>
</feature>
<dbReference type="Pfam" id="PF00109">
    <property type="entry name" value="ketoacyl-synt"/>
    <property type="match status" value="1"/>
</dbReference>
<comment type="similarity">
    <text evidence="2 13">Belongs to the thiolase-like superfamily. Beta-ketoacyl-ACP synthases family.</text>
</comment>
<name>A0ABN1JNB9_9BURK</name>
<comment type="function">
    <text evidence="10">Proposed to synthesize NOD factor fatty acyl chain. Involved in the synthesis of a highly unsaturated fatty acid moiety, which forms part of a lipo-oligosaccharide that is responsible for host specificity.</text>
</comment>
<evidence type="ECO:0000256" key="6">
    <source>
        <dbReference type="ARBA" id="ARBA00022679"/>
    </source>
</evidence>
<evidence type="ECO:0000256" key="7">
    <source>
        <dbReference type="ARBA" id="ARBA00022692"/>
    </source>
</evidence>
<keyword evidence="6 13" id="KW-0808">Transferase</keyword>
<accession>A0ABN1JNB9</accession>
<evidence type="ECO:0000256" key="1">
    <source>
        <dbReference type="ARBA" id="ARBA00004533"/>
    </source>
</evidence>
<gene>
    <name evidence="16" type="primary">fabF_1</name>
    <name evidence="16" type="ORF">GCM10009107_07840</name>
</gene>
<evidence type="ECO:0000313" key="17">
    <source>
        <dbReference type="Proteomes" id="UP001500279"/>
    </source>
</evidence>
<keyword evidence="3" id="KW-0536">Nodulation</keyword>
<dbReference type="RefSeq" id="WP_231010501.1">
    <property type="nucleotide sequence ID" value="NZ_BAAAEW010000004.1"/>
</dbReference>
<dbReference type="Proteomes" id="UP001500279">
    <property type="component" value="Unassembled WGS sequence"/>
</dbReference>
<evidence type="ECO:0000259" key="15">
    <source>
        <dbReference type="PROSITE" id="PS52004"/>
    </source>
</evidence>
<dbReference type="InterPro" id="IPR014030">
    <property type="entry name" value="Ketoacyl_synth_N"/>
</dbReference>
<keyword evidence="8" id="KW-1133">Transmembrane helix</keyword>
<evidence type="ECO:0000313" key="16">
    <source>
        <dbReference type="EMBL" id="GAA0743369.1"/>
    </source>
</evidence>
<proteinExistence type="inferred from homology"/>